<gene>
    <name evidence="2" type="ordered locus">Atc_m170</name>
</gene>
<sequence length="260" mass="28972">MDSLKIVLLEKTGHDHGFEYVLSANPQAVCLASARHPTSVKITDTANGGYQVYFETTSTTLSGELVRSFPQWVSTNNHFLTSGIAELAILLQRAANLSRALPNQPVRRYENAVRDELAALSPETSRTEVERMVRQRIGQQKFREAMLTYWGGACAVTGLALPDVLRASHAKPWAECESDAERLDVFNGFLLTANLDALFDRFLISFDVQGHLLISSAVAPSDQPLLGISQELRLRWLAPEHHVYLQFHRGCMQKHSGKTI</sequence>
<geneLocation type="plasmid" evidence="2">
    <name>megaplasmid</name>
</geneLocation>
<dbReference type="Pfam" id="PF13391">
    <property type="entry name" value="HNH_2"/>
    <property type="match status" value="1"/>
</dbReference>
<dbReference type="EMBL" id="CP002574">
    <property type="protein sequence ID" value="AEK59701.1"/>
    <property type="molecule type" value="Genomic_DNA"/>
</dbReference>
<dbReference type="KEGG" id="acu:Atc_m170"/>
<name>F9ZU82_ACICS</name>
<evidence type="ECO:0000259" key="1">
    <source>
        <dbReference type="Pfam" id="PF13391"/>
    </source>
</evidence>
<keyword evidence="3" id="KW-1185">Reference proteome</keyword>
<dbReference type="OrthoDB" id="529575at2"/>
<accession>F9ZU82</accession>
<reference evidence="2 3" key="1">
    <citation type="journal article" date="2011" name="J. Genet. Genomics">
        <title>Unraveling the Acidithiobacillus caldus complete genome and its central metabolisms for carbon assimilation.</title>
        <authorList>
            <person name="You X.Y."/>
            <person name="Guo X."/>
            <person name="Zheng H.J."/>
            <person name="Zhang M.J."/>
            <person name="Liu L.J."/>
            <person name="Zhu Y.Q."/>
            <person name="Zhu B."/>
            <person name="Wang S.Y."/>
            <person name="Zhao G.P."/>
            <person name="Poetsch A."/>
            <person name="Jiang C.Y."/>
            <person name="Liu S.J."/>
        </authorList>
    </citation>
    <scope>NUCLEOTIDE SEQUENCE [LARGE SCALE GENOMIC DNA]</scope>
    <source>
        <strain evidence="2 3">SM-1</strain>
        <plasmid evidence="3">Plasmid megaplasmid</plasmid>
    </source>
</reference>
<organism evidence="2 3">
    <name type="scientific">Acidithiobacillus caldus (strain SM-1)</name>
    <dbReference type="NCBI Taxonomy" id="990288"/>
    <lineage>
        <taxon>Bacteria</taxon>
        <taxon>Pseudomonadati</taxon>
        <taxon>Pseudomonadota</taxon>
        <taxon>Acidithiobacillia</taxon>
        <taxon>Acidithiobacillales</taxon>
        <taxon>Acidithiobacillaceae</taxon>
        <taxon>Acidithiobacillus</taxon>
    </lineage>
</organism>
<evidence type="ECO:0000313" key="3">
    <source>
        <dbReference type="Proteomes" id="UP000006135"/>
    </source>
</evidence>
<dbReference type="Proteomes" id="UP000006135">
    <property type="component" value="Plasmid megaplasmid"/>
</dbReference>
<protein>
    <recommendedName>
        <fullName evidence="1">HNH nuclease domain-containing protein</fullName>
    </recommendedName>
</protein>
<proteinExistence type="predicted"/>
<evidence type="ECO:0000313" key="2">
    <source>
        <dbReference type="EMBL" id="AEK59701.1"/>
    </source>
</evidence>
<dbReference type="InterPro" id="IPR003615">
    <property type="entry name" value="HNH_nuc"/>
</dbReference>
<keyword evidence="2" id="KW-0614">Plasmid</keyword>
<feature type="domain" description="HNH nuclease" evidence="1">
    <location>
        <begin position="154"/>
        <end position="207"/>
    </location>
</feature>
<dbReference type="RefSeq" id="WP_014003789.1">
    <property type="nucleotide sequence ID" value="NC_015851.1"/>
</dbReference>
<dbReference type="GeneID" id="92932942"/>
<dbReference type="HOGENOM" id="CLU_094932_0_0_6"/>
<dbReference type="AlphaFoldDB" id="F9ZU82"/>